<dbReference type="GO" id="GO:0003916">
    <property type="term" value="F:DNA topoisomerase activity"/>
    <property type="evidence" value="ECO:0007669"/>
    <property type="project" value="InterPro"/>
</dbReference>
<dbReference type="Gene3D" id="3.40.1310.30">
    <property type="match status" value="1"/>
</dbReference>
<feature type="domain" description="Replication protein RepB C-terminal" evidence="2">
    <location>
        <begin position="142"/>
        <end position="186"/>
    </location>
</feature>
<dbReference type="Pfam" id="PF21861">
    <property type="entry name" value="RepB_C"/>
    <property type="match status" value="1"/>
</dbReference>
<reference evidence="3" key="1">
    <citation type="submission" date="2015-06" db="EMBL/GenBank/DDBJ databases">
        <authorList>
            <person name="Joergensen T."/>
        </authorList>
    </citation>
    <scope>NUCLEOTIDE SEQUENCE</scope>
    <source>
        <plasmid evidence="3">pRGRH0238</plasmid>
    </source>
</reference>
<dbReference type="GO" id="GO:0003677">
    <property type="term" value="F:DNA binding"/>
    <property type="evidence" value="ECO:0007669"/>
    <property type="project" value="InterPro"/>
</dbReference>
<name>A0A0H5PYY3_9ZZZZ</name>
<organism evidence="3">
    <name type="scientific">uncultured prokaryote</name>
    <dbReference type="NCBI Taxonomy" id="198431"/>
    <lineage>
        <taxon>unclassified sequences</taxon>
        <taxon>environmental samples</taxon>
    </lineage>
</organism>
<dbReference type="EMBL" id="LN852911">
    <property type="protein sequence ID" value="CRY94359.1"/>
    <property type="molecule type" value="Genomic_DNA"/>
</dbReference>
<evidence type="ECO:0008006" key="4">
    <source>
        <dbReference type="Google" id="ProtNLM"/>
    </source>
</evidence>
<reference evidence="3" key="2">
    <citation type="submission" date="2015-07" db="EMBL/GenBank/DDBJ databases">
        <title>Plasmids, circular viruses and viroids from rat gut.</title>
        <authorList>
            <person name="Jorgensen T.J."/>
            <person name="Hansen M.A."/>
            <person name="Xu Z."/>
            <person name="Tabak M.A."/>
            <person name="Sorensen S.J."/>
            <person name="Hansen L.H."/>
        </authorList>
    </citation>
    <scope>NUCLEOTIDE SEQUENCE</scope>
    <source>
        <plasmid evidence="3">pRGRH0238</plasmid>
    </source>
</reference>
<dbReference type="AlphaFoldDB" id="A0A0H5PYY3"/>
<accession>A0A0H5PYY3</accession>
<evidence type="ECO:0000259" key="2">
    <source>
        <dbReference type="Pfam" id="PF21861"/>
    </source>
</evidence>
<evidence type="ECO:0000313" key="3">
    <source>
        <dbReference type="EMBL" id="CRY94359.1"/>
    </source>
</evidence>
<geneLocation type="plasmid" evidence="3">
    <name>pRGRH0238</name>
</geneLocation>
<evidence type="ECO:0000259" key="1">
    <source>
        <dbReference type="Pfam" id="PF01719"/>
    </source>
</evidence>
<dbReference type="InterPro" id="IPR002631">
    <property type="entry name" value="Plasmid_rep_OBD"/>
</dbReference>
<protein>
    <recommendedName>
        <fullName evidence="4">Plasmid replication protein</fullName>
    </recommendedName>
</protein>
<proteinExistence type="predicted"/>
<dbReference type="GO" id="GO:0006260">
    <property type="term" value="P:DNA replication"/>
    <property type="evidence" value="ECO:0007669"/>
    <property type="project" value="InterPro"/>
</dbReference>
<sequence length="203" mass="23600">MAEKKNVKKRNWAFVLYPESAPENWKEQLQLTGLPCVISPIHDKDVNPDGTPKKAHHHIILVYGSPTTYNNVKTLTDRLNQPIPQPLDQIRGYYRYLTHKDNPEKYQYDEKDIVSINGFDISDFVEISKSEVLEIKSKLQSLIRELNIIEYADLLDYIQDNGEKTEYDVASSNTIFFNTYIKSRRYKAGYKPKVDPETGEIIE</sequence>
<keyword evidence="3" id="KW-0614">Plasmid</keyword>
<dbReference type="Pfam" id="PF01719">
    <property type="entry name" value="Rep_OBD"/>
    <property type="match status" value="1"/>
</dbReference>
<feature type="domain" description="Plasmid replication protein origin binding" evidence="1">
    <location>
        <begin position="4"/>
        <end position="121"/>
    </location>
</feature>
<dbReference type="InterPro" id="IPR053923">
    <property type="entry name" value="RepB_C"/>
</dbReference>